<comment type="caution">
    <text evidence="1">The sequence shown here is derived from an EMBL/GenBank/DDBJ whole genome shotgun (WGS) entry which is preliminary data.</text>
</comment>
<dbReference type="Proteomes" id="UP001187192">
    <property type="component" value="Unassembled WGS sequence"/>
</dbReference>
<sequence length="206" mass="23252">MTVEVSVTLRCSDCKLSESLGRLDRWHFGRIAMSNNEMRSQTIFDCYRETKVVISVTGDSRFMARGSILISKRCTLLRSSTMWQWQRLRKLHERSQSLATSLSRARSQTLNHVRFSEFWRYGDGGGSPKLHDSFSGDMAMVATARGDWSFGEVAKLRSRGLNIKVTGEESMVKEDDDLDKLEEAEACGMAGDAEQTPTRKIAITVI</sequence>
<accession>A0AA88AFU1</accession>
<dbReference type="AlphaFoldDB" id="A0AA88AFU1"/>
<reference evidence="1" key="1">
    <citation type="submission" date="2023-07" db="EMBL/GenBank/DDBJ databases">
        <title>draft genome sequence of fig (Ficus carica).</title>
        <authorList>
            <person name="Takahashi T."/>
            <person name="Nishimura K."/>
        </authorList>
    </citation>
    <scope>NUCLEOTIDE SEQUENCE</scope>
</reference>
<proteinExistence type="predicted"/>
<name>A0AA88AFU1_FICCA</name>
<evidence type="ECO:0000313" key="1">
    <source>
        <dbReference type="EMBL" id="GMN51799.1"/>
    </source>
</evidence>
<gene>
    <name evidence="1" type="ORF">TIFTF001_020954</name>
</gene>
<evidence type="ECO:0000313" key="2">
    <source>
        <dbReference type="Proteomes" id="UP001187192"/>
    </source>
</evidence>
<protein>
    <submittedName>
        <fullName evidence="1">Uncharacterized protein</fullName>
    </submittedName>
</protein>
<keyword evidence="2" id="KW-1185">Reference proteome</keyword>
<dbReference type="EMBL" id="BTGU01000039">
    <property type="protein sequence ID" value="GMN51799.1"/>
    <property type="molecule type" value="Genomic_DNA"/>
</dbReference>
<organism evidence="1 2">
    <name type="scientific">Ficus carica</name>
    <name type="common">Common fig</name>
    <dbReference type="NCBI Taxonomy" id="3494"/>
    <lineage>
        <taxon>Eukaryota</taxon>
        <taxon>Viridiplantae</taxon>
        <taxon>Streptophyta</taxon>
        <taxon>Embryophyta</taxon>
        <taxon>Tracheophyta</taxon>
        <taxon>Spermatophyta</taxon>
        <taxon>Magnoliopsida</taxon>
        <taxon>eudicotyledons</taxon>
        <taxon>Gunneridae</taxon>
        <taxon>Pentapetalae</taxon>
        <taxon>rosids</taxon>
        <taxon>fabids</taxon>
        <taxon>Rosales</taxon>
        <taxon>Moraceae</taxon>
        <taxon>Ficeae</taxon>
        <taxon>Ficus</taxon>
    </lineage>
</organism>